<dbReference type="InterPro" id="IPR038709">
    <property type="entry name" value="RpoN_core-bd_sf"/>
</dbReference>
<dbReference type="PRINTS" id="PR00045">
    <property type="entry name" value="SIGMA54FCT"/>
</dbReference>
<accession>A0A4P7BVR2</accession>
<comment type="similarity">
    <text evidence="1 10">Belongs to the sigma-54 factor family.</text>
</comment>
<dbReference type="PANTHER" id="PTHR32248">
    <property type="entry name" value="RNA POLYMERASE SIGMA-54 FACTOR"/>
    <property type="match status" value="1"/>
</dbReference>
<evidence type="ECO:0000256" key="7">
    <source>
        <dbReference type="ARBA" id="ARBA00023082"/>
    </source>
</evidence>
<protein>
    <recommendedName>
        <fullName evidence="2 10">RNA polymerase sigma-54 factor</fullName>
    </recommendedName>
</protein>
<dbReference type="NCBIfam" id="TIGR02395">
    <property type="entry name" value="rpoN_sigma"/>
    <property type="match status" value="1"/>
</dbReference>
<evidence type="ECO:0000313" key="15">
    <source>
        <dbReference type="Proteomes" id="UP000294325"/>
    </source>
</evidence>
<keyword evidence="5 10" id="KW-0548">Nucleotidyltransferase</keyword>
<evidence type="ECO:0000313" key="14">
    <source>
        <dbReference type="EMBL" id="QBQ54123.1"/>
    </source>
</evidence>
<evidence type="ECO:0000256" key="5">
    <source>
        <dbReference type="ARBA" id="ARBA00022695"/>
    </source>
</evidence>
<evidence type="ECO:0000256" key="8">
    <source>
        <dbReference type="ARBA" id="ARBA00023125"/>
    </source>
</evidence>
<dbReference type="GO" id="GO:0016987">
    <property type="term" value="F:sigma factor activity"/>
    <property type="evidence" value="ECO:0007669"/>
    <property type="project" value="UniProtKB-KW"/>
</dbReference>
<dbReference type="PROSITE" id="PS00717">
    <property type="entry name" value="SIGMA54_1"/>
    <property type="match status" value="1"/>
</dbReference>
<feature type="region of interest" description="Disordered" evidence="11">
    <location>
        <begin position="42"/>
        <end position="61"/>
    </location>
</feature>
<evidence type="ECO:0000256" key="2">
    <source>
        <dbReference type="ARBA" id="ARBA00019942"/>
    </source>
</evidence>
<dbReference type="GO" id="GO:0000428">
    <property type="term" value="C:DNA-directed RNA polymerase complex"/>
    <property type="evidence" value="ECO:0007669"/>
    <property type="project" value="UniProtKB-KW"/>
</dbReference>
<dbReference type="GO" id="GO:0003677">
    <property type="term" value="F:DNA binding"/>
    <property type="evidence" value="ECO:0007669"/>
    <property type="project" value="UniProtKB-KW"/>
</dbReference>
<keyword evidence="9 10" id="KW-0804">Transcription</keyword>
<keyword evidence="7 10" id="KW-0731">Sigma factor</keyword>
<dbReference type="InterPro" id="IPR000394">
    <property type="entry name" value="RNA_pol_sigma_54"/>
</dbReference>
<keyword evidence="6 10" id="KW-0805">Transcription regulation</keyword>
<reference evidence="14 15" key="1">
    <citation type="submission" date="2019-03" db="EMBL/GenBank/DDBJ databases">
        <title>The genome sequence of Nitrosococcus wardiae strain D1FHST reveals the archetypal metabolic capacity of ammonia-oxidizing Gammaproteobacteria.</title>
        <authorList>
            <person name="Wang L."/>
            <person name="Lim C.K."/>
            <person name="Hanson T.E."/>
            <person name="Dang H."/>
            <person name="Klotz M.G."/>
        </authorList>
    </citation>
    <scope>NUCLEOTIDE SEQUENCE [LARGE SCALE GENOMIC DNA]</scope>
    <source>
        <strain evidence="14 15">D1FHS</strain>
    </source>
</reference>
<keyword evidence="4 10" id="KW-0808">Transferase</keyword>
<dbReference type="FunFam" id="1.10.10.60:FF:000045">
    <property type="entry name" value="RNA polymerase sigma-54 factor"/>
    <property type="match status" value="1"/>
</dbReference>
<dbReference type="Gene3D" id="1.10.10.1330">
    <property type="entry name" value="RNA polymerase sigma-54 factor, core-binding domain"/>
    <property type="match status" value="1"/>
</dbReference>
<evidence type="ECO:0000256" key="1">
    <source>
        <dbReference type="ARBA" id="ARBA00008798"/>
    </source>
</evidence>
<gene>
    <name evidence="14" type="ORF">E3U44_06105</name>
</gene>
<evidence type="ECO:0000256" key="10">
    <source>
        <dbReference type="PIRNR" id="PIRNR000774"/>
    </source>
</evidence>
<dbReference type="Proteomes" id="UP000294325">
    <property type="component" value="Chromosome"/>
</dbReference>
<comment type="function">
    <text evidence="10">Sigma factors are initiation factors that promote the attachment of RNA polymerase to specific initiation sites and are then released.</text>
</comment>
<evidence type="ECO:0000256" key="9">
    <source>
        <dbReference type="ARBA" id="ARBA00023163"/>
    </source>
</evidence>
<keyword evidence="15" id="KW-1185">Reference proteome</keyword>
<proteinExistence type="inferred from homology"/>
<evidence type="ECO:0000256" key="6">
    <source>
        <dbReference type="ARBA" id="ARBA00023015"/>
    </source>
</evidence>
<evidence type="ECO:0000256" key="3">
    <source>
        <dbReference type="ARBA" id="ARBA00022478"/>
    </source>
</evidence>
<feature type="domain" description="RNA polymerase sigma factor 54 DNA-binding" evidence="12">
    <location>
        <begin position="322"/>
        <end position="480"/>
    </location>
</feature>
<evidence type="ECO:0000259" key="12">
    <source>
        <dbReference type="Pfam" id="PF04552"/>
    </source>
</evidence>
<keyword evidence="3 10" id="KW-0240">DNA-directed RNA polymerase</keyword>
<dbReference type="GO" id="GO:0016779">
    <property type="term" value="F:nucleotidyltransferase activity"/>
    <property type="evidence" value="ECO:0007669"/>
    <property type="project" value="UniProtKB-KW"/>
</dbReference>
<dbReference type="GO" id="GO:0006352">
    <property type="term" value="P:DNA-templated transcription initiation"/>
    <property type="evidence" value="ECO:0007669"/>
    <property type="project" value="InterPro"/>
</dbReference>
<evidence type="ECO:0000259" key="13">
    <source>
        <dbReference type="Pfam" id="PF04963"/>
    </source>
</evidence>
<dbReference type="PROSITE" id="PS00718">
    <property type="entry name" value="SIGMA54_2"/>
    <property type="match status" value="1"/>
</dbReference>
<dbReference type="GO" id="GO:0001216">
    <property type="term" value="F:DNA-binding transcription activator activity"/>
    <property type="evidence" value="ECO:0007669"/>
    <property type="project" value="InterPro"/>
</dbReference>
<sequence>MKTSLQLRLGQQLTMTPQLQQAIRLLQLSSLELQTEIQQALESNPLLEQSESEEGQERLDTDEVKEAITPEGNEIATSLGEAIPDELPVDSSWNDIYDSLPLPASSGEEFLPDLENQGNREETLQEHLLWQARLAATNEKDLVIATAIIDSINEEGYLCGTLEEIQQSLGEEIEVEPKEVEVILHQVQNFDPPGVGARDLGECLLLQLKQYPPDTPWLEKAKLLLSHYLDTLGKRDYAQLMRAMKLSEQELGAAIHLIQSLNPRPGTQIQPSKTEYVVPDVYVTKQSGSWHVELNPDIAPRLRVNTQYASLIRRADDSLTNSYLKNQLQEARWFLKSLHSRNETLLKVACCIVERQQGFLEQGEEAMRPLVLHDIAEAVSMHESTISRVTTNKYMHTPRGIYELKYFFSSHVATSSGGECSATAIRALIKKLIAGEEPRRPLSDSKIAQILAEQGIKVARRTIAKYRENLNIPPSNERKRLI</sequence>
<evidence type="ECO:0000256" key="11">
    <source>
        <dbReference type="SAM" id="MobiDB-lite"/>
    </source>
</evidence>
<evidence type="ECO:0000256" key="4">
    <source>
        <dbReference type="ARBA" id="ARBA00022679"/>
    </source>
</evidence>
<dbReference type="PIRSF" id="PIRSF000774">
    <property type="entry name" value="RpoN"/>
    <property type="match status" value="1"/>
</dbReference>
<feature type="domain" description="RNA polymerase sigma factor 54 core-binding" evidence="13">
    <location>
        <begin position="114"/>
        <end position="308"/>
    </location>
</feature>
<dbReference type="InterPro" id="IPR007046">
    <property type="entry name" value="RNA_pol_sigma_54_core-bd"/>
</dbReference>
<dbReference type="KEGG" id="nwr:E3U44_06105"/>
<dbReference type="OrthoDB" id="9814402at2"/>
<organism evidence="14 15">
    <name type="scientific">Nitrosococcus wardiae</name>
    <dbReference type="NCBI Taxonomy" id="1814290"/>
    <lineage>
        <taxon>Bacteria</taxon>
        <taxon>Pseudomonadati</taxon>
        <taxon>Pseudomonadota</taxon>
        <taxon>Gammaproteobacteria</taxon>
        <taxon>Chromatiales</taxon>
        <taxon>Chromatiaceae</taxon>
        <taxon>Nitrosococcus</taxon>
    </lineage>
</organism>
<dbReference type="PROSITE" id="PS50044">
    <property type="entry name" value="SIGMA54_3"/>
    <property type="match status" value="1"/>
</dbReference>
<dbReference type="EMBL" id="CP038033">
    <property type="protein sequence ID" value="QBQ54123.1"/>
    <property type="molecule type" value="Genomic_DNA"/>
</dbReference>
<dbReference type="InterPro" id="IPR007634">
    <property type="entry name" value="RNA_pol_sigma_54_DNA-bd"/>
</dbReference>
<dbReference type="Pfam" id="PF00309">
    <property type="entry name" value="Sigma54_AID"/>
    <property type="match status" value="1"/>
</dbReference>
<dbReference type="NCBIfam" id="NF009118">
    <property type="entry name" value="PRK12469.1"/>
    <property type="match status" value="1"/>
</dbReference>
<dbReference type="AlphaFoldDB" id="A0A4P7BVR2"/>
<dbReference type="Pfam" id="PF04963">
    <property type="entry name" value="Sigma54_CBD"/>
    <property type="match status" value="1"/>
</dbReference>
<dbReference type="RefSeq" id="WP_134357179.1">
    <property type="nucleotide sequence ID" value="NZ_CP038033.1"/>
</dbReference>
<keyword evidence="8 10" id="KW-0238">DNA-binding</keyword>
<dbReference type="Pfam" id="PF04552">
    <property type="entry name" value="Sigma54_DBD"/>
    <property type="match status" value="1"/>
</dbReference>
<dbReference type="Gene3D" id="1.10.10.60">
    <property type="entry name" value="Homeodomain-like"/>
    <property type="match status" value="1"/>
</dbReference>
<dbReference type="PANTHER" id="PTHR32248:SF4">
    <property type="entry name" value="RNA POLYMERASE SIGMA-54 FACTOR"/>
    <property type="match status" value="1"/>
</dbReference>
<dbReference type="NCBIfam" id="NF004595">
    <property type="entry name" value="PRK05932.1-2"/>
    <property type="match status" value="1"/>
</dbReference>
<name>A0A4P7BVR2_9GAMM</name>